<reference evidence="1 2" key="1">
    <citation type="journal article" date="2015" name="Genome Announc.">
        <title>Expanding the biotechnology potential of lactobacilli through comparative genomics of 213 strains and associated genera.</title>
        <authorList>
            <person name="Sun Z."/>
            <person name="Harris H.M."/>
            <person name="McCann A."/>
            <person name="Guo C."/>
            <person name="Argimon S."/>
            <person name="Zhang W."/>
            <person name="Yang X."/>
            <person name="Jeffery I.B."/>
            <person name="Cooney J.C."/>
            <person name="Kagawa T.F."/>
            <person name="Liu W."/>
            <person name="Song Y."/>
            <person name="Salvetti E."/>
            <person name="Wrobel A."/>
            <person name="Rasinkangas P."/>
            <person name="Parkhill J."/>
            <person name="Rea M.C."/>
            <person name="O'Sullivan O."/>
            <person name="Ritari J."/>
            <person name="Douillard F.P."/>
            <person name="Paul Ross R."/>
            <person name="Yang R."/>
            <person name="Briner A.E."/>
            <person name="Felis G.E."/>
            <person name="de Vos W.M."/>
            <person name="Barrangou R."/>
            <person name="Klaenhammer T.R."/>
            <person name="Caufield P.W."/>
            <person name="Cui Y."/>
            <person name="Zhang H."/>
            <person name="O'Toole P.W."/>
        </authorList>
    </citation>
    <scope>NUCLEOTIDE SEQUENCE [LARGE SCALE GENOMIC DNA]</scope>
    <source>
        <strain evidence="1 2">DSM 18382</strain>
    </source>
</reference>
<dbReference type="PATRIC" id="fig|1423743.5.peg.1757"/>
<dbReference type="Proteomes" id="UP000051966">
    <property type="component" value="Unassembled WGS sequence"/>
</dbReference>
<protein>
    <recommendedName>
        <fullName evidence="3">N-acetyltransferase domain-containing protein</fullName>
    </recommendedName>
</protein>
<dbReference type="EMBL" id="AZFY01000026">
    <property type="protein sequence ID" value="KRM11091.1"/>
    <property type="molecule type" value="Genomic_DNA"/>
</dbReference>
<sequence>MLIMNSFEKFHPVLTAHYTLDWLTQTPVKQVDDLFNSPYFTTVSAERLPNEIFDTIKGVNRIMRKVMNGSQLTWGITNSNTMVFKGIITVSGFNANQQTGILDFTFVKQEDQGLSEVIQRVVEFVKDHFSFTHLAVNIDTPVKAIEDILSENHFKTTDQRHFKLTLPPAD</sequence>
<dbReference type="AlphaFoldDB" id="A0A0R1W6Z8"/>
<keyword evidence="2" id="KW-1185">Reference proteome</keyword>
<accession>A0A0R1W6Z8</accession>
<comment type="caution">
    <text evidence="1">The sequence shown here is derived from an EMBL/GenBank/DDBJ whole genome shotgun (WGS) entry which is preliminary data.</text>
</comment>
<name>A0A0R1W6Z8_9LACO</name>
<evidence type="ECO:0000313" key="1">
    <source>
        <dbReference type="EMBL" id="KRM11091.1"/>
    </source>
</evidence>
<evidence type="ECO:0008006" key="3">
    <source>
        <dbReference type="Google" id="ProtNLM"/>
    </source>
</evidence>
<proteinExistence type="predicted"/>
<gene>
    <name evidence="1" type="ORF">FD41_GL001699</name>
</gene>
<evidence type="ECO:0000313" key="2">
    <source>
        <dbReference type="Proteomes" id="UP000051966"/>
    </source>
</evidence>
<organism evidence="1 2">
    <name type="scientific">Lentilactobacillus farraginis DSM 18382 = JCM 14108</name>
    <dbReference type="NCBI Taxonomy" id="1423743"/>
    <lineage>
        <taxon>Bacteria</taxon>
        <taxon>Bacillati</taxon>
        <taxon>Bacillota</taxon>
        <taxon>Bacilli</taxon>
        <taxon>Lactobacillales</taxon>
        <taxon>Lactobacillaceae</taxon>
        <taxon>Lentilactobacillus</taxon>
    </lineage>
</organism>